<dbReference type="SMART" id="SM01057">
    <property type="entry name" value="Carb_anhydrase"/>
    <property type="match status" value="1"/>
</dbReference>
<dbReference type="PROSITE" id="PS51144">
    <property type="entry name" value="ALPHA_CA_2"/>
    <property type="match status" value="1"/>
</dbReference>
<dbReference type="STRING" id="519472.BHY08_08100"/>
<dbReference type="EMBL" id="CP017267">
    <property type="protein sequence ID" value="APB31787.1"/>
    <property type="molecule type" value="Genomic_DNA"/>
</dbReference>
<keyword evidence="5" id="KW-0456">Lyase</keyword>
<dbReference type="SUPFAM" id="SSF51069">
    <property type="entry name" value="Carbonic anhydrase"/>
    <property type="match status" value="1"/>
</dbReference>
<protein>
    <recommendedName>
        <fullName evidence="2">carbonic anhydrase</fullName>
        <ecNumber evidence="2">4.2.1.1</ecNumber>
    </recommendedName>
</protein>
<comment type="similarity">
    <text evidence="1">Belongs to the alpha-carbonic anhydrase family.</text>
</comment>
<evidence type="ECO:0000313" key="8">
    <source>
        <dbReference type="EMBL" id="APB31787.1"/>
    </source>
</evidence>
<evidence type="ECO:0000256" key="5">
    <source>
        <dbReference type="ARBA" id="ARBA00023239"/>
    </source>
</evidence>
<accession>A0A1J0A790</accession>
<dbReference type="RefSeq" id="WP_071457390.1">
    <property type="nucleotide sequence ID" value="NZ_CP017267.1"/>
</dbReference>
<comment type="catalytic activity">
    <reaction evidence="6">
        <text>hydrogencarbonate + H(+) = CO2 + H2O</text>
        <dbReference type="Rhea" id="RHEA:10748"/>
        <dbReference type="ChEBI" id="CHEBI:15377"/>
        <dbReference type="ChEBI" id="CHEBI:15378"/>
        <dbReference type="ChEBI" id="CHEBI:16526"/>
        <dbReference type="ChEBI" id="CHEBI:17544"/>
        <dbReference type="EC" id="4.2.1.1"/>
    </reaction>
</comment>
<dbReference type="InterPro" id="IPR001148">
    <property type="entry name" value="CA_dom"/>
</dbReference>
<evidence type="ECO:0000313" key="9">
    <source>
        <dbReference type="Proteomes" id="UP000191200"/>
    </source>
</evidence>
<dbReference type="GO" id="GO:0004089">
    <property type="term" value="F:carbonate dehydratase activity"/>
    <property type="evidence" value="ECO:0007669"/>
    <property type="project" value="UniProtKB-EC"/>
</dbReference>
<sequence>MKHFEAPILDWNYATQHDWCCEHSLSQSPIDIETDTLETMMDTGKIQLTYSRTVDAIFDTGSAIQGIATGTANINNRFFNLQQFHFHTHSEHKVDGKTCDAELHFVHEAQNGRLAVLGVFLVEGRHNETLQNLLDAINTNKSIHNVYLYDLLPRISDYYHYLGSLTTPPLTENVEWYVFKETVEISHKQLQILRNYHANNCRHTQPLNGRKVLFKSFNKKS</sequence>
<dbReference type="AlphaFoldDB" id="A0A1J0A790"/>
<proteinExistence type="inferred from homology"/>
<dbReference type="EC" id="4.2.1.1" evidence="2"/>
<keyword evidence="9" id="KW-1185">Reference proteome</keyword>
<dbReference type="Gene3D" id="3.10.200.10">
    <property type="entry name" value="Alpha carbonic anhydrase"/>
    <property type="match status" value="1"/>
</dbReference>
<keyword evidence="3" id="KW-0479">Metal-binding</keyword>
<dbReference type="OrthoDB" id="5327615at2"/>
<evidence type="ECO:0000256" key="1">
    <source>
        <dbReference type="ARBA" id="ARBA00010718"/>
    </source>
</evidence>
<evidence type="ECO:0000256" key="3">
    <source>
        <dbReference type="ARBA" id="ARBA00022723"/>
    </source>
</evidence>
<evidence type="ECO:0000259" key="7">
    <source>
        <dbReference type="PROSITE" id="PS51144"/>
    </source>
</evidence>
<name>A0A1J0A790_9ENTE</name>
<dbReference type="CDD" id="cd03124">
    <property type="entry name" value="alpha_CA_prokaryotic_like"/>
    <property type="match status" value="1"/>
</dbReference>
<keyword evidence="4" id="KW-0862">Zinc</keyword>
<dbReference type="GO" id="GO:0008270">
    <property type="term" value="F:zinc ion binding"/>
    <property type="evidence" value="ECO:0007669"/>
    <property type="project" value="InterPro"/>
</dbReference>
<evidence type="ECO:0000256" key="4">
    <source>
        <dbReference type="ARBA" id="ARBA00022833"/>
    </source>
</evidence>
<dbReference type="InterPro" id="IPR023561">
    <property type="entry name" value="Carbonic_anhydrase_a-class"/>
</dbReference>
<dbReference type="KEGG" id="vte:BHY08_08100"/>
<dbReference type="PANTHER" id="PTHR18952:SF265">
    <property type="entry name" value="CARBONIC ANHYDRASE"/>
    <property type="match status" value="1"/>
</dbReference>
<evidence type="ECO:0000256" key="6">
    <source>
        <dbReference type="ARBA" id="ARBA00048348"/>
    </source>
</evidence>
<gene>
    <name evidence="8" type="ORF">BHY08_08100</name>
</gene>
<reference evidence="8 9" key="1">
    <citation type="submission" date="2016-09" db="EMBL/GenBank/DDBJ databases">
        <title>Vagococcus teuberi sp. nov., isolated from the Malian artisanal sour milk fene.</title>
        <authorList>
            <person name="Wullschleger S."/>
            <person name="Seifert C."/>
            <person name="Baumgartner S."/>
            <person name="Lacroix C."/>
            <person name="Bonfoh B."/>
            <person name="Stevens M.J."/>
            <person name="Meile L."/>
        </authorList>
    </citation>
    <scope>NUCLEOTIDE SEQUENCE [LARGE SCALE GENOMIC DNA]</scope>
    <source>
        <strain evidence="8 9">DSM 21459</strain>
    </source>
</reference>
<dbReference type="InterPro" id="IPR036398">
    <property type="entry name" value="CA_dom_sf"/>
</dbReference>
<feature type="domain" description="Alpha-carbonic anhydrase" evidence="7">
    <location>
        <begin position="9"/>
        <end position="216"/>
    </location>
</feature>
<dbReference type="PANTHER" id="PTHR18952">
    <property type="entry name" value="CARBONIC ANHYDRASE"/>
    <property type="match status" value="1"/>
</dbReference>
<dbReference type="Pfam" id="PF00194">
    <property type="entry name" value="Carb_anhydrase"/>
    <property type="match status" value="1"/>
</dbReference>
<dbReference type="Proteomes" id="UP000191200">
    <property type="component" value="Chromosome"/>
</dbReference>
<dbReference type="InterPro" id="IPR041891">
    <property type="entry name" value="Alpha_CA_prokaryot-like"/>
</dbReference>
<evidence type="ECO:0000256" key="2">
    <source>
        <dbReference type="ARBA" id="ARBA00012925"/>
    </source>
</evidence>
<organism evidence="8 9">
    <name type="scientific">Vagococcus teuberi</name>
    <dbReference type="NCBI Taxonomy" id="519472"/>
    <lineage>
        <taxon>Bacteria</taxon>
        <taxon>Bacillati</taxon>
        <taxon>Bacillota</taxon>
        <taxon>Bacilli</taxon>
        <taxon>Lactobacillales</taxon>
        <taxon>Enterococcaceae</taxon>
        <taxon>Vagococcus</taxon>
    </lineage>
</organism>